<dbReference type="CDD" id="cd23418">
    <property type="entry name" value="beta-trefoil_Ricin_XLN-like"/>
    <property type="match status" value="1"/>
</dbReference>
<dbReference type="InterPro" id="IPR035992">
    <property type="entry name" value="Ricin_B-like_lectins"/>
</dbReference>
<sequence length="252" mass="26220">MEHFEDHQRHDGRQRVDSALVWTATGGALVCSAVIFLATNWPSPDPVAEPLPSALWSPPATTSSTVDSDRPGYTFDVVAPPPQDAATVTSSPGSVTTTRANPPTQPVPLSPPGDAPAPPRPTGSPVHAVGAGKCLDVPNSTTTAGTQLQTSTCSGRANQAWTRTPSGQLTVTLGGTTQCLDAYGQRTQPGTAVVIHPCNGQGNEVWRFNRDGTVIGVQSGLCLDVTGASVDNGAPVELWSCNGQDNQRWTFG</sequence>
<feature type="region of interest" description="Disordered" evidence="1">
    <location>
        <begin position="52"/>
        <end position="134"/>
    </location>
</feature>
<feature type="domain" description="Ricin B lectin" evidence="3">
    <location>
        <begin position="120"/>
        <end position="252"/>
    </location>
</feature>
<keyword evidence="2" id="KW-0812">Transmembrane</keyword>
<name>A0ABV6MP18_9PSEU</name>
<dbReference type="EMBL" id="JBHLUD010000002">
    <property type="protein sequence ID" value="MFC0541680.1"/>
    <property type="molecule type" value="Genomic_DNA"/>
</dbReference>
<dbReference type="Pfam" id="PF00652">
    <property type="entry name" value="Ricin_B_lectin"/>
    <property type="match status" value="1"/>
</dbReference>
<dbReference type="RefSeq" id="WP_273942285.1">
    <property type="nucleotide sequence ID" value="NZ_CP097263.1"/>
</dbReference>
<reference evidence="4 5" key="1">
    <citation type="submission" date="2024-09" db="EMBL/GenBank/DDBJ databases">
        <authorList>
            <person name="Sun Q."/>
            <person name="Mori K."/>
        </authorList>
    </citation>
    <scope>NUCLEOTIDE SEQUENCE [LARGE SCALE GENOMIC DNA]</scope>
    <source>
        <strain evidence="4 5">TBRC 1432</strain>
    </source>
</reference>
<evidence type="ECO:0000259" key="3">
    <source>
        <dbReference type="SMART" id="SM00458"/>
    </source>
</evidence>
<gene>
    <name evidence="4" type="ORF">ACFFH7_09320</name>
</gene>
<feature type="compositionally biased region" description="Low complexity" evidence="1">
    <location>
        <begin position="87"/>
        <end position="98"/>
    </location>
</feature>
<dbReference type="Proteomes" id="UP001589810">
    <property type="component" value="Unassembled WGS sequence"/>
</dbReference>
<keyword evidence="2" id="KW-1133">Transmembrane helix</keyword>
<feature type="compositionally biased region" description="Pro residues" evidence="1">
    <location>
        <begin position="103"/>
        <end position="122"/>
    </location>
</feature>
<keyword evidence="2" id="KW-0472">Membrane</keyword>
<accession>A0ABV6MP18</accession>
<organism evidence="4 5">
    <name type="scientific">Kutzneria chonburiensis</name>
    <dbReference type="NCBI Taxonomy" id="1483604"/>
    <lineage>
        <taxon>Bacteria</taxon>
        <taxon>Bacillati</taxon>
        <taxon>Actinomycetota</taxon>
        <taxon>Actinomycetes</taxon>
        <taxon>Pseudonocardiales</taxon>
        <taxon>Pseudonocardiaceae</taxon>
        <taxon>Kutzneria</taxon>
    </lineage>
</organism>
<evidence type="ECO:0000313" key="4">
    <source>
        <dbReference type="EMBL" id="MFC0541680.1"/>
    </source>
</evidence>
<evidence type="ECO:0000256" key="1">
    <source>
        <dbReference type="SAM" id="MobiDB-lite"/>
    </source>
</evidence>
<comment type="caution">
    <text evidence="4">The sequence shown here is derived from an EMBL/GenBank/DDBJ whole genome shotgun (WGS) entry which is preliminary data.</text>
</comment>
<keyword evidence="5" id="KW-1185">Reference proteome</keyword>
<protein>
    <submittedName>
        <fullName evidence="4">Ricin-type beta-trefoil lectin domain protein</fullName>
    </submittedName>
</protein>
<dbReference type="SMART" id="SM00458">
    <property type="entry name" value="RICIN"/>
    <property type="match status" value="1"/>
</dbReference>
<dbReference type="InterPro" id="IPR000772">
    <property type="entry name" value="Ricin_B_lectin"/>
</dbReference>
<dbReference type="PROSITE" id="PS50231">
    <property type="entry name" value="RICIN_B_LECTIN"/>
    <property type="match status" value="1"/>
</dbReference>
<proteinExistence type="predicted"/>
<evidence type="ECO:0000313" key="5">
    <source>
        <dbReference type="Proteomes" id="UP001589810"/>
    </source>
</evidence>
<dbReference type="Gene3D" id="2.80.10.50">
    <property type="match status" value="2"/>
</dbReference>
<evidence type="ECO:0000256" key="2">
    <source>
        <dbReference type="SAM" id="Phobius"/>
    </source>
</evidence>
<dbReference type="SUPFAM" id="SSF50370">
    <property type="entry name" value="Ricin B-like lectins"/>
    <property type="match status" value="1"/>
</dbReference>
<feature type="transmembrane region" description="Helical" evidence="2">
    <location>
        <begin position="20"/>
        <end position="41"/>
    </location>
</feature>